<dbReference type="PROSITE" id="PS50126">
    <property type="entry name" value="S1"/>
    <property type="match status" value="2"/>
</dbReference>
<protein>
    <recommendedName>
        <fullName evidence="1">S1 motif domain-containing protein</fullName>
    </recommendedName>
</protein>
<dbReference type="GO" id="GO:0032040">
    <property type="term" value="C:small-subunit processome"/>
    <property type="evidence" value="ECO:0007669"/>
    <property type="project" value="TreeGrafter"/>
</dbReference>
<dbReference type="GO" id="GO:0003723">
    <property type="term" value="F:RNA binding"/>
    <property type="evidence" value="ECO:0007669"/>
    <property type="project" value="TreeGrafter"/>
</dbReference>
<dbReference type="SUPFAM" id="SSF50249">
    <property type="entry name" value="Nucleic acid-binding proteins"/>
    <property type="match status" value="3"/>
</dbReference>
<evidence type="ECO:0000259" key="1">
    <source>
        <dbReference type="PROSITE" id="PS50126"/>
    </source>
</evidence>
<evidence type="ECO:0000313" key="2">
    <source>
        <dbReference type="EMBL" id="VVD04373.1"/>
    </source>
</evidence>
<gene>
    <name evidence="2" type="ORF">LSINAPIS_LOCUS14137</name>
</gene>
<sequence>MDTEEYFPRGGKKPTSTHFKQSANFLGTIEKTDKKKTKLKKKSDEDDGYLSDEIVQPDEDKSYRTCGLCLSYKIIKEDFLVLGRISEVKETKLLVSLPSRLIGTVMACHISESYNKQLEAYVNDQIDKVKELPTMFKKGQYVSLKILEVSDRQIMLSMMPQHVNSMRRPADLHKGALLQAAVSSEEDHGFMMDVGIPNTTAFLPKDAVDSELELDIGMITWCSVKSVETSPDKSVVKLTSNMAVLQKSFQRTSSDPLDNGIEGRIFGDRVAYIQRPHIDTSKGKKPALGQKIRVRVLYCMPPGNIPYASMRDVFDPAVTSALERAYNDGDIVEDAQSVYFRLGGRSTAAKGKRSKKTAPESAGGPTCTGVLSVRRVQMHDDFTDEQMLAKSYPIGSTHRVRILGYHLLDKVYSITDQSNLLNEKYFSMSQLTIGEVVTATITEVTDKHLRATVGRVQAFVPQAHVSDSGIYMDPKKATVSKLTRKKYKVGQEVTGRILSLDEGRHSVVLTLKPSLLAPDLEVLASYESARVGAQYTGVIGQKNGRQFDDSTVYSRRQKEDK</sequence>
<dbReference type="EMBL" id="FZQP02006859">
    <property type="protein sequence ID" value="VVD04373.1"/>
    <property type="molecule type" value="Genomic_DNA"/>
</dbReference>
<dbReference type="InterPro" id="IPR012340">
    <property type="entry name" value="NA-bd_OB-fold"/>
</dbReference>
<dbReference type="InterPro" id="IPR045209">
    <property type="entry name" value="Rrp5"/>
</dbReference>
<dbReference type="AlphaFoldDB" id="A0A5E4R313"/>
<accession>A0A5E4R313</accession>
<dbReference type="GO" id="GO:0006364">
    <property type="term" value="P:rRNA processing"/>
    <property type="evidence" value="ECO:0007669"/>
    <property type="project" value="InterPro"/>
</dbReference>
<dbReference type="InterPro" id="IPR057302">
    <property type="entry name" value="Rrp5_S1"/>
</dbReference>
<dbReference type="PANTHER" id="PTHR23270">
    <property type="entry name" value="PROGRAMMED CELL DEATH PROTEIN 11 PRE-RRNA PROCESSING PROTEIN RRP5"/>
    <property type="match status" value="1"/>
</dbReference>
<dbReference type="Proteomes" id="UP000324832">
    <property type="component" value="Unassembled WGS sequence"/>
</dbReference>
<dbReference type="Gene3D" id="2.40.50.140">
    <property type="entry name" value="Nucleic acid-binding proteins"/>
    <property type="match status" value="3"/>
</dbReference>
<evidence type="ECO:0000313" key="3">
    <source>
        <dbReference type="Proteomes" id="UP000324832"/>
    </source>
</evidence>
<dbReference type="SMART" id="SM00316">
    <property type="entry name" value="S1"/>
    <property type="match status" value="2"/>
</dbReference>
<feature type="domain" description="S1 motif" evidence="1">
    <location>
        <begin position="434"/>
        <end position="512"/>
    </location>
</feature>
<dbReference type="PANTHER" id="PTHR23270:SF10">
    <property type="entry name" value="PROTEIN RRP5 HOMOLOG"/>
    <property type="match status" value="1"/>
</dbReference>
<organism evidence="2 3">
    <name type="scientific">Leptidea sinapis</name>
    <dbReference type="NCBI Taxonomy" id="189913"/>
    <lineage>
        <taxon>Eukaryota</taxon>
        <taxon>Metazoa</taxon>
        <taxon>Ecdysozoa</taxon>
        <taxon>Arthropoda</taxon>
        <taxon>Hexapoda</taxon>
        <taxon>Insecta</taxon>
        <taxon>Pterygota</taxon>
        <taxon>Neoptera</taxon>
        <taxon>Endopterygota</taxon>
        <taxon>Lepidoptera</taxon>
        <taxon>Glossata</taxon>
        <taxon>Ditrysia</taxon>
        <taxon>Papilionoidea</taxon>
        <taxon>Pieridae</taxon>
        <taxon>Dismorphiinae</taxon>
        <taxon>Leptidea</taxon>
    </lineage>
</organism>
<name>A0A5E4R313_9NEOP</name>
<reference evidence="2 3" key="1">
    <citation type="submission" date="2017-07" db="EMBL/GenBank/DDBJ databases">
        <authorList>
            <person name="Talla V."/>
            <person name="Backstrom N."/>
        </authorList>
    </citation>
    <scope>NUCLEOTIDE SEQUENCE [LARGE SCALE GENOMIC DNA]</scope>
</reference>
<feature type="domain" description="S1 motif" evidence="1">
    <location>
        <begin position="78"/>
        <end position="159"/>
    </location>
</feature>
<proteinExistence type="predicted"/>
<keyword evidence="3" id="KW-1185">Reference proteome</keyword>
<dbReference type="Pfam" id="PF00575">
    <property type="entry name" value="S1"/>
    <property type="match status" value="1"/>
</dbReference>
<dbReference type="Pfam" id="PF23459">
    <property type="entry name" value="S1_RRP5"/>
    <property type="match status" value="1"/>
</dbReference>
<dbReference type="InterPro" id="IPR003029">
    <property type="entry name" value="S1_domain"/>
</dbReference>